<dbReference type="Proteomes" id="UP001151529">
    <property type="component" value="Chromosome 11"/>
</dbReference>
<evidence type="ECO:0000313" key="3">
    <source>
        <dbReference type="Proteomes" id="UP001151529"/>
    </source>
</evidence>
<evidence type="ECO:0000256" key="1">
    <source>
        <dbReference type="SAM" id="MobiDB-lite"/>
    </source>
</evidence>
<protein>
    <submittedName>
        <fullName evidence="2">Uncharacterized protein</fullName>
    </submittedName>
</protein>
<feature type="region of interest" description="Disordered" evidence="1">
    <location>
        <begin position="1"/>
        <end position="23"/>
    </location>
</feature>
<organism evidence="2 3">
    <name type="scientific">Salix viminalis</name>
    <name type="common">Common osier</name>
    <name type="synonym">Basket willow</name>
    <dbReference type="NCBI Taxonomy" id="40686"/>
    <lineage>
        <taxon>Eukaryota</taxon>
        <taxon>Viridiplantae</taxon>
        <taxon>Streptophyta</taxon>
        <taxon>Embryophyta</taxon>
        <taxon>Tracheophyta</taxon>
        <taxon>Spermatophyta</taxon>
        <taxon>Magnoliopsida</taxon>
        <taxon>eudicotyledons</taxon>
        <taxon>Gunneridae</taxon>
        <taxon>Pentapetalae</taxon>
        <taxon>rosids</taxon>
        <taxon>fabids</taxon>
        <taxon>Malpighiales</taxon>
        <taxon>Salicaceae</taxon>
        <taxon>Saliceae</taxon>
        <taxon>Salix</taxon>
    </lineage>
</organism>
<keyword evidence="3" id="KW-1185">Reference proteome</keyword>
<proteinExistence type="predicted"/>
<gene>
    <name evidence="2" type="ORF">OIU85_022719</name>
</gene>
<dbReference type="EMBL" id="JAPFFL010000005">
    <property type="protein sequence ID" value="KAJ6724828.1"/>
    <property type="molecule type" value="Genomic_DNA"/>
</dbReference>
<dbReference type="AlphaFoldDB" id="A0A9Q0Z895"/>
<reference evidence="2" key="2">
    <citation type="journal article" date="2023" name="Int. J. Mol. Sci.">
        <title>De Novo Assembly and Annotation of 11 Diverse Shrub Willow (Salix) Genomes Reveals Novel Gene Organization in Sex-Linked Regions.</title>
        <authorList>
            <person name="Hyden B."/>
            <person name="Feng K."/>
            <person name="Yates T.B."/>
            <person name="Jawdy S."/>
            <person name="Cereghino C."/>
            <person name="Smart L.B."/>
            <person name="Muchero W."/>
        </authorList>
    </citation>
    <scope>NUCLEOTIDE SEQUENCE [LARGE SCALE GENOMIC DNA]</scope>
    <source>
        <tissue evidence="2">Shoot tip</tissue>
    </source>
</reference>
<comment type="caution">
    <text evidence="2">The sequence shown here is derived from an EMBL/GenBank/DDBJ whole genome shotgun (WGS) entry which is preliminary data.</text>
</comment>
<dbReference type="OrthoDB" id="10393500at2759"/>
<name>A0A9Q0Z895_SALVM</name>
<evidence type="ECO:0000313" key="2">
    <source>
        <dbReference type="EMBL" id="KAJ6724828.1"/>
    </source>
</evidence>
<accession>A0A9Q0Z895</accession>
<sequence>MSSERPPPTSVVSGGIRPPGQEKYGMKSDSVFEILAEPILSSLKVYEKKAGLILNIKVNHGLDKFGLRVVIHCYRPPRQYNIGLENTEMLLV</sequence>
<reference evidence="2" key="1">
    <citation type="submission" date="2022-11" db="EMBL/GenBank/DDBJ databases">
        <authorList>
            <person name="Hyden B.L."/>
            <person name="Feng K."/>
            <person name="Yates T."/>
            <person name="Jawdy S."/>
            <person name="Smart L.B."/>
            <person name="Muchero W."/>
        </authorList>
    </citation>
    <scope>NUCLEOTIDE SEQUENCE</scope>
    <source>
        <tissue evidence="2">Shoot tip</tissue>
    </source>
</reference>